<organism evidence="2 3">
    <name type="scientific">Flavihumibacter solisilvae</name>
    <dbReference type="NCBI Taxonomy" id="1349421"/>
    <lineage>
        <taxon>Bacteria</taxon>
        <taxon>Pseudomonadati</taxon>
        <taxon>Bacteroidota</taxon>
        <taxon>Chitinophagia</taxon>
        <taxon>Chitinophagales</taxon>
        <taxon>Chitinophagaceae</taxon>
        <taxon>Flavihumibacter</taxon>
    </lineage>
</organism>
<dbReference type="PANTHER" id="PTHR38011:SF11">
    <property type="entry name" value="2,5-DIAMINO-6-RIBOSYLAMINO-4(3H)-PYRIMIDINONE 5'-PHOSPHATE REDUCTASE"/>
    <property type="match status" value="1"/>
</dbReference>
<dbReference type="Gene3D" id="3.40.430.10">
    <property type="entry name" value="Dihydrofolate Reductase, subunit A"/>
    <property type="match status" value="1"/>
</dbReference>
<dbReference type="RefSeq" id="WP_039140638.1">
    <property type="nucleotide sequence ID" value="NZ_JSVC01000015.1"/>
</dbReference>
<dbReference type="STRING" id="1349421.OI18_13810"/>
<keyword evidence="3" id="KW-1185">Reference proteome</keyword>
<comment type="caution">
    <text evidence="2">The sequence shown here is derived from an EMBL/GenBank/DDBJ whole genome shotgun (WGS) entry which is preliminary data.</text>
</comment>
<dbReference type="EMBL" id="JSVC01000015">
    <property type="protein sequence ID" value="KIC94074.1"/>
    <property type="molecule type" value="Genomic_DNA"/>
</dbReference>
<evidence type="ECO:0000313" key="3">
    <source>
        <dbReference type="Proteomes" id="UP000031408"/>
    </source>
</evidence>
<dbReference type="GO" id="GO:0009231">
    <property type="term" value="P:riboflavin biosynthetic process"/>
    <property type="evidence" value="ECO:0007669"/>
    <property type="project" value="InterPro"/>
</dbReference>
<evidence type="ECO:0000259" key="1">
    <source>
        <dbReference type="Pfam" id="PF01872"/>
    </source>
</evidence>
<evidence type="ECO:0000313" key="2">
    <source>
        <dbReference type="EMBL" id="KIC94074.1"/>
    </source>
</evidence>
<dbReference type="AlphaFoldDB" id="A0A0C1IUC5"/>
<dbReference type="InterPro" id="IPR050765">
    <property type="entry name" value="Riboflavin_Biosynth_HTPR"/>
</dbReference>
<proteinExistence type="predicted"/>
<dbReference type="InterPro" id="IPR002734">
    <property type="entry name" value="RibDG_C"/>
</dbReference>
<accession>A0A0C1IUC5</accession>
<dbReference type="InterPro" id="IPR024072">
    <property type="entry name" value="DHFR-like_dom_sf"/>
</dbReference>
<gene>
    <name evidence="2" type="ORF">OI18_13810</name>
</gene>
<reference evidence="2 3" key="1">
    <citation type="submission" date="2014-11" db="EMBL/GenBank/DDBJ databases">
        <title>Genome sequence of Flavihumibacter solisilvae 3-3.</title>
        <authorList>
            <person name="Zhou G."/>
            <person name="Li M."/>
            <person name="Wang G."/>
        </authorList>
    </citation>
    <scope>NUCLEOTIDE SEQUENCE [LARGE SCALE GENOMIC DNA]</scope>
    <source>
        <strain evidence="2 3">3-3</strain>
    </source>
</reference>
<sequence>MSKIIVFNFISLDGYYKGPDGDISWHRHGLQEAEYGLEQMKKENILLYGRVTYEMMSGYWQSAEAKSGNKAMAEEMNRAEKIVFSRTLKSGNWNNTRVLKVNITDAIKRMKQEQDKDMAILGSGSIVTQFAEAGLIDEYQIMIDPVALGKGTPIFNGMGKPLNLQLVEYRAFDSGVVLLRYQPI</sequence>
<name>A0A0C1IUC5_9BACT</name>
<dbReference type="GO" id="GO:0008703">
    <property type="term" value="F:5-amino-6-(5-phosphoribosylamino)uracil reductase activity"/>
    <property type="evidence" value="ECO:0007669"/>
    <property type="project" value="InterPro"/>
</dbReference>
<protein>
    <submittedName>
        <fullName evidence="2">Dihydrofolate reductase</fullName>
    </submittedName>
</protein>
<feature type="domain" description="Bacterial bifunctional deaminase-reductase C-terminal" evidence="1">
    <location>
        <begin position="3"/>
        <end position="178"/>
    </location>
</feature>
<dbReference type="OrthoDB" id="195113at2"/>
<dbReference type="PANTHER" id="PTHR38011">
    <property type="entry name" value="DIHYDROFOLATE REDUCTASE FAMILY PROTEIN (AFU_ORTHOLOGUE AFUA_8G06820)"/>
    <property type="match status" value="1"/>
</dbReference>
<dbReference type="Proteomes" id="UP000031408">
    <property type="component" value="Unassembled WGS sequence"/>
</dbReference>
<dbReference type="SUPFAM" id="SSF53597">
    <property type="entry name" value="Dihydrofolate reductase-like"/>
    <property type="match status" value="1"/>
</dbReference>
<dbReference type="Pfam" id="PF01872">
    <property type="entry name" value="RibD_C"/>
    <property type="match status" value="1"/>
</dbReference>